<comment type="caution">
    <text evidence="2">The sequence shown here is derived from an EMBL/GenBank/DDBJ whole genome shotgun (WGS) entry which is preliminary data.</text>
</comment>
<evidence type="ECO:0000256" key="1">
    <source>
        <dbReference type="SAM" id="MobiDB-lite"/>
    </source>
</evidence>
<dbReference type="EMBL" id="AVOT02035529">
    <property type="protein sequence ID" value="MBW0529909.1"/>
    <property type="molecule type" value="Genomic_DNA"/>
</dbReference>
<reference evidence="2" key="1">
    <citation type="submission" date="2021-03" db="EMBL/GenBank/DDBJ databases">
        <title>Draft genome sequence of rust myrtle Austropuccinia psidii MF-1, a brazilian biotype.</title>
        <authorList>
            <person name="Quecine M.C."/>
            <person name="Pachon D.M.R."/>
            <person name="Bonatelli M.L."/>
            <person name="Correr F.H."/>
            <person name="Franceschini L.M."/>
            <person name="Leite T.F."/>
            <person name="Margarido G.R.A."/>
            <person name="Almeida C.A."/>
            <person name="Ferrarezi J.A."/>
            <person name="Labate C.A."/>
        </authorList>
    </citation>
    <scope>NUCLEOTIDE SEQUENCE</scope>
    <source>
        <strain evidence="2">MF-1</strain>
    </source>
</reference>
<evidence type="ECO:0000313" key="3">
    <source>
        <dbReference type="Proteomes" id="UP000765509"/>
    </source>
</evidence>
<organism evidence="2 3">
    <name type="scientific">Austropuccinia psidii MF-1</name>
    <dbReference type="NCBI Taxonomy" id="1389203"/>
    <lineage>
        <taxon>Eukaryota</taxon>
        <taxon>Fungi</taxon>
        <taxon>Dikarya</taxon>
        <taxon>Basidiomycota</taxon>
        <taxon>Pucciniomycotina</taxon>
        <taxon>Pucciniomycetes</taxon>
        <taxon>Pucciniales</taxon>
        <taxon>Sphaerophragmiaceae</taxon>
        <taxon>Austropuccinia</taxon>
    </lineage>
</organism>
<sequence>MCMADDELYASSPLVHKEKVTGRHHPYASKPRTAHSSSSREKIVDDEDENMSPNHSETNDEPKRDNFMAHEEGTQSNSEFTHAQRPLAQSMLVQSTIRQKRNQACKAHNLVKRASQKEPQRWLKVEIPENVHGMRSAVHTHCLFLLKVRDKDFSSLPAPPSTEEGEILVQVANHLGYVPKDVFNDPSTQVQSQGFQSYRKNELHKLGINQFTWDW</sequence>
<dbReference type="Proteomes" id="UP000765509">
    <property type="component" value="Unassembled WGS sequence"/>
</dbReference>
<protein>
    <submittedName>
        <fullName evidence="2">Uncharacterized protein</fullName>
    </submittedName>
</protein>
<gene>
    <name evidence="2" type="ORF">O181_069624</name>
</gene>
<proteinExistence type="predicted"/>
<evidence type="ECO:0000313" key="2">
    <source>
        <dbReference type="EMBL" id="MBW0529909.1"/>
    </source>
</evidence>
<accession>A0A9Q3EZN1</accession>
<dbReference type="AlphaFoldDB" id="A0A9Q3EZN1"/>
<name>A0A9Q3EZN1_9BASI</name>
<keyword evidence="3" id="KW-1185">Reference proteome</keyword>
<feature type="region of interest" description="Disordered" evidence="1">
    <location>
        <begin position="1"/>
        <end position="65"/>
    </location>
</feature>